<evidence type="ECO:0000313" key="3">
    <source>
        <dbReference type="Proteomes" id="UP001148838"/>
    </source>
</evidence>
<comment type="caution">
    <text evidence="2">The sequence shown here is derived from an EMBL/GenBank/DDBJ whole genome shotgun (WGS) entry which is preliminary data.</text>
</comment>
<feature type="domain" description="SAC" evidence="1">
    <location>
        <begin position="77"/>
        <end position="176"/>
    </location>
</feature>
<sequence length="305" mass="34805">MSSKRLMQNQTSNAATAGIGKCNQNLVIKNIDTDRGVIQPVCTSSPELFVKFVAVHRTALQETESVKKQYTKLLDAYGCLGVLQLNAGESTVLYLVLVTGCVSVGKISDSEVFRITQTSFVSLRNQSQDEERIAEVRKVLNSGTFYFSWSSSGEALDITLCAQRRRKMAATDNRFFCLLSKNLKVRIYKTVTLPVVLYGCETWTLTLREEQRLRMFENKVFRKIFGAKRDEVIGEWRKLHNAELHALYSSPDIIRNIKFRRLRWAGHVARMGESRNAYRVLVGRPEGKDLWGGRDVDEKIILKWI</sequence>
<gene>
    <name evidence="2" type="ORF">ANN_06541</name>
</gene>
<dbReference type="PANTHER" id="PTHR47027">
    <property type="entry name" value="REVERSE TRANSCRIPTASE DOMAIN-CONTAINING PROTEIN"/>
    <property type="match status" value="1"/>
</dbReference>
<protein>
    <recommendedName>
        <fullName evidence="1">SAC domain-containing protein</fullName>
    </recommendedName>
</protein>
<name>A0ABQ8TDZ6_PERAM</name>
<dbReference type="InterPro" id="IPR002013">
    <property type="entry name" value="SAC_dom"/>
</dbReference>
<dbReference type="PANTHER" id="PTHR47027:SF20">
    <property type="entry name" value="REVERSE TRANSCRIPTASE-LIKE PROTEIN WITH RNA-DIRECTED DNA POLYMERASE DOMAIN"/>
    <property type="match status" value="1"/>
</dbReference>
<accession>A0ABQ8TDZ6</accession>
<keyword evidence="3" id="KW-1185">Reference proteome</keyword>
<reference evidence="2 3" key="1">
    <citation type="journal article" date="2022" name="Allergy">
        <title>Genome assembly and annotation of Periplaneta americana reveal a comprehensive cockroach allergen profile.</title>
        <authorList>
            <person name="Wang L."/>
            <person name="Xiong Q."/>
            <person name="Saelim N."/>
            <person name="Wang L."/>
            <person name="Nong W."/>
            <person name="Wan A.T."/>
            <person name="Shi M."/>
            <person name="Liu X."/>
            <person name="Cao Q."/>
            <person name="Hui J.H.L."/>
            <person name="Sookrung N."/>
            <person name="Leung T.F."/>
            <person name="Tungtrongchitr A."/>
            <person name="Tsui S.K.W."/>
        </authorList>
    </citation>
    <scope>NUCLEOTIDE SEQUENCE [LARGE SCALE GENOMIC DNA]</scope>
    <source>
        <strain evidence="2">PWHHKU_190912</strain>
    </source>
</reference>
<organism evidence="2 3">
    <name type="scientific">Periplaneta americana</name>
    <name type="common">American cockroach</name>
    <name type="synonym">Blatta americana</name>
    <dbReference type="NCBI Taxonomy" id="6978"/>
    <lineage>
        <taxon>Eukaryota</taxon>
        <taxon>Metazoa</taxon>
        <taxon>Ecdysozoa</taxon>
        <taxon>Arthropoda</taxon>
        <taxon>Hexapoda</taxon>
        <taxon>Insecta</taxon>
        <taxon>Pterygota</taxon>
        <taxon>Neoptera</taxon>
        <taxon>Polyneoptera</taxon>
        <taxon>Dictyoptera</taxon>
        <taxon>Blattodea</taxon>
        <taxon>Blattoidea</taxon>
        <taxon>Blattidae</taxon>
        <taxon>Blattinae</taxon>
        <taxon>Periplaneta</taxon>
    </lineage>
</organism>
<dbReference type="EMBL" id="JAJSOF020000011">
    <property type="protein sequence ID" value="KAJ4444744.1"/>
    <property type="molecule type" value="Genomic_DNA"/>
</dbReference>
<evidence type="ECO:0000259" key="1">
    <source>
        <dbReference type="Pfam" id="PF02383"/>
    </source>
</evidence>
<proteinExistence type="predicted"/>
<dbReference type="Proteomes" id="UP001148838">
    <property type="component" value="Unassembled WGS sequence"/>
</dbReference>
<dbReference type="Pfam" id="PF02383">
    <property type="entry name" value="Syja_N"/>
    <property type="match status" value="1"/>
</dbReference>
<evidence type="ECO:0000313" key="2">
    <source>
        <dbReference type="EMBL" id="KAJ4444744.1"/>
    </source>
</evidence>